<evidence type="ECO:0000313" key="2">
    <source>
        <dbReference type="Proteomes" id="UP000295493"/>
    </source>
</evidence>
<name>A0A4R6FU00_9SPHN</name>
<dbReference type="Proteomes" id="UP000295493">
    <property type="component" value="Unassembled WGS sequence"/>
</dbReference>
<comment type="caution">
    <text evidence="1">The sequence shown here is derived from an EMBL/GenBank/DDBJ whole genome shotgun (WGS) entry which is preliminary data.</text>
</comment>
<gene>
    <name evidence="1" type="ORF">EV664_10241</name>
</gene>
<accession>A0A4R6FU00</accession>
<keyword evidence="2" id="KW-1185">Reference proteome</keyword>
<protein>
    <submittedName>
        <fullName evidence="1">Uncharacterized protein</fullName>
    </submittedName>
</protein>
<sequence length="64" mass="7292">MACRSGNPPDMYSANYRENRECQNDSAQHVSAMRMQIPQVSTCAYARQVSYPSAREGNRLDNTY</sequence>
<reference evidence="1 2" key="1">
    <citation type="submission" date="2019-03" db="EMBL/GenBank/DDBJ databases">
        <title>Genomic Encyclopedia of Type Strains, Phase IV (KMG-IV): sequencing the most valuable type-strain genomes for metagenomic binning, comparative biology and taxonomic classification.</title>
        <authorList>
            <person name="Goeker M."/>
        </authorList>
    </citation>
    <scope>NUCLEOTIDE SEQUENCE [LARGE SCALE GENOMIC DNA]</scope>
    <source>
        <strain evidence="1 2">DSM 25059</strain>
    </source>
</reference>
<proteinExistence type="predicted"/>
<evidence type="ECO:0000313" key="1">
    <source>
        <dbReference type="EMBL" id="TDN85336.1"/>
    </source>
</evidence>
<dbReference type="AlphaFoldDB" id="A0A4R6FU00"/>
<dbReference type="EMBL" id="SNWD01000002">
    <property type="protein sequence ID" value="TDN85336.1"/>
    <property type="molecule type" value="Genomic_DNA"/>
</dbReference>
<organism evidence="1 2">
    <name type="scientific">Stakelama pacifica</name>
    <dbReference type="NCBI Taxonomy" id="517720"/>
    <lineage>
        <taxon>Bacteria</taxon>
        <taxon>Pseudomonadati</taxon>
        <taxon>Pseudomonadota</taxon>
        <taxon>Alphaproteobacteria</taxon>
        <taxon>Sphingomonadales</taxon>
        <taxon>Sphingomonadaceae</taxon>
        <taxon>Stakelama</taxon>
    </lineage>
</organism>